<dbReference type="RefSeq" id="WP_109609661.1">
    <property type="nucleotide sequence ID" value="NZ_QGHA01000011.1"/>
</dbReference>
<sequence>MKYIIHNIFCTLLLVTISCSVSLAQQTGPSAKVSGLVVNGQGKPVDYATVSLLRATDSTVIKGALSNEVGAYTFEKIKAGNYLIKATAVGYKKAVSKPFAVAQGSQHVTVPTLSMPAGATELKGVTITATKPLIERKIDRTVMNVENSVLAAGNTAMEILERAPGVTVDKDDNISLKGKQGVTVMINDKLTYLTAAQLATLLRSTDGNTIKSIEIITNPSAKYDAAGNSGIINIKLKKNTQSGTNGSITVGGAKSRYWRDNSSLNINHKQGALNLFTSLSRGDNKRAHDIGLNRIISDSLGNKTYFNQKSDMPSSNHYNNYRLGADYDLTPKHTIGFVVSGYSNSGRDYNNNTTIIGKQFGVADSSLHTTSDIRQTYKNFALNLNDRLKLDTNGQELSIDLDYSKFKNNSNAMYNTDYFLADGSKQHDPQMLRNQSPSTISIYTGKADYAKPLTKTIKLEAGVKFSSVKTDNDLQAQIYDNGAYRNDTNRTNRFIYDEKINAGYLNLNKQFKKFSVQIGLRAEQTRSTGNLIGSTPVKRSYLNWFPSAFINQTINDKNEVSFSYSRRIDRPGYDDLNPFIYYLDPYTYSQGNAFLNPQYTQNFEFNYTYNKTVNVSLGYSHTTNAITELILTEGKRTFETHQNLQTQTAYNINVNTPFTITKWWEGNVNLTSFYLGFKSDTLAGQKFNDGQWAFQGRTTQTFKFAGYRFEVMGDYQSPLTYGIYKIRPRYSVDMGISKSFMEKKFNIKASCDDIFNIRRNDLSSQVINNNFTIKQKNDTRIMRLTLTYNFGNSAIKIRQHRSGADDEKGRVKGNN</sequence>
<dbReference type="Proteomes" id="UP000245678">
    <property type="component" value="Unassembled WGS sequence"/>
</dbReference>
<organism evidence="6 7">
    <name type="scientific">Mucilaginibacter oryzae</name>
    <dbReference type="NCBI Taxonomy" id="468058"/>
    <lineage>
        <taxon>Bacteria</taxon>
        <taxon>Pseudomonadati</taxon>
        <taxon>Bacteroidota</taxon>
        <taxon>Sphingobacteriia</taxon>
        <taxon>Sphingobacteriales</taxon>
        <taxon>Sphingobacteriaceae</taxon>
        <taxon>Mucilaginibacter</taxon>
    </lineage>
</organism>
<keyword evidence="7" id="KW-1185">Reference proteome</keyword>
<dbReference type="AlphaFoldDB" id="A0A316HIC9"/>
<proteinExistence type="predicted"/>
<dbReference type="SUPFAM" id="SSF49464">
    <property type="entry name" value="Carboxypeptidase regulatory domain-like"/>
    <property type="match status" value="1"/>
</dbReference>
<dbReference type="PROSITE" id="PS51257">
    <property type="entry name" value="PROKAR_LIPOPROTEIN"/>
    <property type="match status" value="1"/>
</dbReference>
<evidence type="ECO:0000256" key="3">
    <source>
        <dbReference type="ARBA" id="ARBA00023237"/>
    </source>
</evidence>
<evidence type="ECO:0000259" key="5">
    <source>
        <dbReference type="Pfam" id="PF14905"/>
    </source>
</evidence>
<comment type="caution">
    <text evidence="6">The sequence shown here is derived from an EMBL/GenBank/DDBJ whole genome shotgun (WGS) entry which is preliminary data.</text>
</comment>
<dbReference type="InterPro" id="IPR008969">
    <property type="entry name" value="CarboxyPept-like_regulatory"/>
</dbReference>
<dbReference type="GO" id="GO:0009279">
    <property type="term" value="C:cell outer membrane"/>
    <property type="evidence" value="ECO:0007669"/>
    <property type="project" value="UniProtKB-SubCell"/>
</dbReference>
<evidence type="ECO:0000256" key="1">
    <source>
        <dbReference type="ARBA" id="ARBA00004442"/>
    </source>
</evidence>
<dbReference type="Pfam" id="PF13620">
    <property type="entry name" value="CarboxypepD_reg"/>
    <property type="match status" value="1"/>
</dbReference>
<evidence type="ECO:0000256" key="2">
    <source>
        <dbReference type="ARBA" id="ARBA00023136"/>
    </source>
</evidence>
<dbReference type="SUPFAM" id="SSF56935">
    <property type="entry name" value="Porins"/>
    <property type="match status" value="1"/>
</dbReference>
<evidence type="ECO:0000313" key="7">
    <source>
        <dbReference type="Proteomes" id="UP000245678"/>
    </source>
</evidence>
<comment type="subcellular location">
    <subcellularLocation>
        <location evidence="1">Cell outer membrane</location>
    </subcellularLocation>
</comment>
<feature type="chain" id="PRO_5016415736" evidence="4">
    <location>
        <begin position="25"/>
        <end position="815"/>
    </location>
</feature>
<evidence type="ECO:0000256" key="4">
    <source>
        <dbReference type="SAM" id="SignalP"/>
    </source>
</evidence>
<name>A0A316HIC9_9SPHI</name>
<keyword evidence="3" id="KW-0998">Cell outer membrane</keyword>
<dbReference type="Pfam" id="PF14905">
    <property type="entry name" value="OMP_b-brl_3"/>
    <property type="match status" value="1"/>
</dbReference>
<keyword evidence="4" id="KW-0732">Signal</keyword>
<dbReference type="PANTHER" id="PTHR40980:SF4">
    <property type="entry name" value="TONB-DEPENDENT RECEPTOR-LIKE BETA-BARREL DOMAIN-CONTAINING PROTEIN"/>
    <property type="match status" value="1"/>
</dbReference>
<feature type="domain" description="Outer membrane protein beta-barrel" evidence="5">
    <location>
        <begin position="389"/>
        <end position="788"/>
    </location>
</feature>
<feature type="signal peptide" evidence="4">
    <location>
        <begin position="1"/>
        <end position="24"/>
    </location>
</feature>
<gene>
    <name evidence="6" type="ORF">LX99_04306</name>
</gene>
<keyword evidence="2" id="KW-0472">Membrane</keyword>
<protein>
    <submittedName>
        <fullName evidence="6">Outer membrane receptor protein involved in Fe transport</fullName>
    </submittedName>
</protein>
<dbReference type="InterPro" id="IPR041700">
    <property type="entry name" value="OMP_b-brl_3"/>
</dbReference>
<dbReference type="PANTHER" id="PTHR40980">
    <property type="entry name" value="PLUG DOMAIN-CONTAINING PROTEIN"/>
    <property type="match status" value="1"/>
</dbReference>
<dbReference type="InterPro" id="IPR036942">
    <property type="entry name" value="Beta-barrel_TonB_sf"/>
</dbReference>
<evidence type="ECO:0000313" key="6">
    <source>
        <dbReference type="EMBL" id="PWK72975.1"/>
    </source>
</evidence>
<keyword evidence="6" id="KW-0675">Receptor</keyword>
<accession>A0A316HIC9</accession>
<dbReference type="Gene3D" id="2.40.170.20">
    <property type="entry name" value="TonB-dependent receptor, beta-barrel domain"/>
    <property type="match status" value="1"/>
</dbReference>
<reference evidence="6 7" key="1">
    <citation type="submission" date="2018-05" db="EMBL/GenBank/DDBJ databases">
        <title>Genomic Encyclopedia of Archaeal and Bacterial Type Strains, Phase II (KMG-II): from individual species to whole genera.</title>
        <authorList>
            <person name="Goeker M."/>
        </authorList>
    </citation>
    <scope>NUCLEOTIDE SEQUENCE [LARGE SCALE GENOMIC DNA]</scope>
    <source>
        <strain evidence="6 7">DSM 19975</strain>
    </source>
</reference>
<dbReference type="EMBL" id="QGHA01000011">
    <property type="protein sequence ID" value="PWK72975.1"/>
    <property type="molecule type" value="Genomic_DNA"/>
</dbReference>
<dbReference type="Gene3D" id="2.60.40.1120">
    <property type="entry name" value="Carboxypeptidase-like, regulatory domain"/>
    <property type="match status" value="1"/>
</dbReference>